<keyword evidence="2" id="KW-1185">Reference proteome</keyword>
<reference evidence="1 2" key="1">
    <citation type="submission" date="2018-05" db="EMBL/GenBank/DDBJ databases">
        <title>Draft genome sequence of Scytalidium lignicola DSM 105466, a ubiquitous saprotrophic fungus.</title>
        <authorList>
            <person name="Buettner E."/>
            <person name="Gebauer A.M."/>
            <person name="Hofrichter M."/>
            <person name="Liers C."/>
            <person name="Kellner H."/>
        </authorList>
    </citation>
    <scope>NUCLEOTIDE SEQUENCE [LARGE SCALE GENOMIC DNA]</scope>
    <source>
        <strain evidence="1 2">DSM 105466</strain>
    </source>
</reference>
<name>A0A3E2H5W7_SCYLI</name>
<dbReference type="AlphaFoldDB" id="A0A3E2H5W7"/>
<comment type="caution">
    <text evidence="1">The sequence shown here is derived from an EMBL/GenBank/DDBJ whole genome shotgun (WGS) entry which is preliminary data.</text>
</comment>
<sequence length="100" mass="11270">MMEIVIIYKKSTSGLEIFPGEASQLVRNFNAGLQPSADSAYEDRKKDVARVIIQKAHTADRQARDRARKARDKKADWANLSAAMQATEYKNVKKGMRKEG</sequence>
<gene>
    <name evidence="1" type="ORF">B7463_g7899</name>
</gene>
<evidence type="ECO:0000313" key="2">
    <source>
        <dbReference type="Proteomes" id="UP000258309"/>
    </source>
</evidence>
<evidence type="ECO:0000313" key="1">
    <source>
        <dbReference type="EMBL" id="RFU28463.1"/>
    </source>
</evidence>
<dbReference type="EMBL" id="NCSJ02000163">
    <property type="protein sequence ID" value="RFU28463.1"/>
    <property type="molecule type" value="Genomic_DNA"/>
</dbReference>
<feature type="non-terminal residue" evidence="1">
    <location>
        <position position="100"/>
    </location>
</feature>
<proteinExistence type="predicted"/>
<feature type="non-terminal residue" evidence="1">
    <location>
        <position position="1"/>
    </location>
</feature>
<accession>A0A3E2H5W7</accession>
<dbReference type="Proteomes" id="UP000258309">
    <property type="component" value="Unassembled WGS sequence"/>
</dbReference>
<protein>
    <submittedName>
        <fullName evidence="1">Uncharacterized protein</fullName>
    </submittedName>
</protein>
<organism evidence="1 2">
    <name type="scientific">Scytalidium lignicola</name>
    <name type="common">Hyphomycete</name>
    <dbReference type="NCBI Taxonomy" id="5539"/>
    <lineage>
        <taxon>Eukaryota</taxon>
        <taxon>Fungi</taxon>
        <taxon>Dikarya</taxon>
        <taxon>Ascomycota</taxon>
        <taxon>Pezizomycotina</taxon>
        <taxon>Leotiomycetes</taxon>
        <taxon>Leotiomycetes incertae sedis</taxon>
        <taxon>Scytalidium</taxon>
    </lineage>
</organism>